<sequence>MPTVKEMPCGVCGDSDNRVHPVVPFVSRLGSTNPLRLSVARELGQEIDGAWWPRADRMTNELPHLISVLTPVLGDIESINVNWSPLQRPPDFNWPGWEHKRQHVMTINGTQACANLLIISYATHSGLALMVLRCAANLPVKTSDRDKPAFLAASAIVQAAQRQRATDRACQG</sequence>
<dbReference type="Proteomes" id="UP000240424">
    <property type="component" value="Unassembled WGS sequence"/>
</dbReference>
<proteinExistence type="predicted"/>
<evidence type="ECO:0000313" key="1">
    <source>
        <dbReference type="EMBL" id="SPM38233.1"/>
    </source>
</evidence>
<reference evidence="1 2" key="1">
    <citation type="submission" date="2017-01" db="EMBL/GenBank/DDBJ databases">
        <authorList>
            <consortium name="Urmite Genomes"/>
        </authorList>
    </citation>
    <scope>NUCLEOTIDE SEQUENCE [LARGE SCALE GENOMIC DNA]</scope>
    <source>
        <strain evidence="1 2">AB215</strain>
    </source>
</reference>
<organism evidence="1 2">
    <name type="scientific">Mycobacterium numidiamassiliense</name>
    <dbReference type="NCBI Taxonomy" id="1841861"/>
    <lineage>
        <taxon>Bacteria</taxon>
        <taxon>Bacillati</taxon>
        <taxon>Actinomycetota</taxon>
        <taxon>Actinomycetes</taxon>
        <taxon>Mycobacteriales</taxon>
        <taxon>Mycobacteriaceae</taxon>
        <taxon>Mycobacterium</taxon>
    </lineage>
</organism>
<dbReference type="STRING" id="1841861.GCA_900157365_04612"/>
<name>A0A2U3P389_9MYCO</name>
<keyword evidence="2" id="KW-1185">Reference proteome</keyword>
<protein>
    <submittedName>
        <fullName evidence="1">Uncharacterized protein</fullName>
    </submittedName>
</protein>
<evidence type="ECO:0000313" key="2">
    <source>
        <dbReference type="Proteomes" id="UP000240424"/>
    </source>
</evidence>
<dbReference type="Pfam" id="PF19457">
    <property type="entry name" value="DUF5994"/>
    <property type="match status" value="1"/>
</dbReference>
<accession>A0A2U3P389</accession>
<gene>
    <name evidence="1" type="ORF">MNAB215_409</name>
</gene>
<dbReference type="InterPro" id="IPR046036">
    <property type="entry name" value="DUF5994"/>
</dbReference>
<dbReference type="EMBL" id="FUEZ01000003">
    <property type="protein sequence ID" value="SPM38233.1"/>
    <property type="molecule type" value="Genomic_DNA"/>
</dbReference>
<dbReference type="AlphaFoldDB" id="A0A2U3P389"/>